<name>A0A4U2YML3_9ACTN</name>
<feature type="domain" description="Helicase ATP-binding" evidence="1">
    <location>
        <begin position="148"/>
        <end position="328"/>
    </location>
</feature>
<dbReference type="RefSeq" id="WP_137065775.1">
    <property type="nucleotide sequence ID" value="NZ_CP040748.1"/>
</dbReference>
<dbReference type="OrthoDB" id="9813673at2"/>
<keyword evidence="2" id="KW-0255">Endonuclease</keyword>
<dbReference type="AlphaFoldDB" id="A0A4U2YML3"/>
<organism evidence="2 3">
    <name type="scientific">Nocardioides jishulii</name>
    <dbReference type="NCBI Taxonomy" id="2575440"/>
    <lineage>
        <taxon>Bacteria</taxon>
        <taxon>Bacillati</taxon>
        <taxon>Actinomycetota</taxon>
        <taxon>Actinomycetes</taxon>
        <taxon>Propionibacteriales</taxon>
        <taxon>Nocardioidaceae</taxon>
        <taxon>Nocardioides</taxon>
    </lineage>
</organism>
<sequence>MASPKIETYREIIPLIYSWKTPDVPKYEGWEKIGYTEQATADARIAQQASQMSIIKEKVWARRAVFTSEAGGRFTDTDFHAFLLQQGVERELKPKRTEWHNFADAPRKSIDYFNDFAGQDFSAIQRVDVMEDYTLRPEQQAAVDQAVAAFTGGKPEVLWNAKPRFGKTLTTYDLMRALEVQRVLIVTNRPAIANAWYDDFTQFIGHKTTFRFVSESPSLDGRSPMTREQWRAYSLAHQDTNPRIVEFVSLQDLKGSQYFGGSYDKLRHIAQFDWDLLVIDEAHEGIDTTKTDVAFDQIKRKWTLHLSGTPFKALAKGKFEQDQIFNWTYEDEQAARKNWTPQNGENPYAALPTLNLLTYQISRMITDRLAEGVATAEDEANIDFAFNLNEFFATKNNGYFEHEDEVEKFLDCMTTNEKYPFSTPELRDEIRHSFWLLNRVASAKALERMLKKHEVFKDYTIVLAAGDGRPNDDDADPVAAGKSLDKVRQAIAEAEKAGGKTITLSVGQLTTGVTVPEWTAVIMLSDLSSPAQYMQAAFRAQNPCTFERGGQVFQKQNAYVFDFAPERTLTILDAFANNLHPNPSGDPAVRKENIRTLLNFFPVLGEDAEGRMIELDASQVLTFPQIFKAREVVRRGFLSNLLFANVGGIFRYTEHVKEILDKLPTVKQGKVKADDPIELPQPPPVTDPEGKVDVNAITETVINPKVEELGKPVYRIEDILIPEPDAPAATAATAIAKAVTEQTRAKREQLKDEYGLTVAQVDKDIKKTEQAVKDQVERAYTDHNIVNKHIENELKSAATEAEAGAIASKKAEQDEAFKASILSIVESTMERIVPQVVTREETKKEQRRANKTIEDARSHLRGFARTIPMFLMAYGTRDLRLSNFDDYTPDDVFEEITGITEAEFRLLRDGQEVAEKDGTVTKVPGLFDEGVFNQAVLEFLDKKEALADYFDDAQTENIFAYIPQQKTSLVFTPQAVVKLMVDTLEVENPGIFCDPEKTFADLFSTAGLFLMELVRRLDTGLAEAFPDQDERLGHIMSTQLFEMSHNEILHRITIEAVSGGVPKRKEWLTESGHFRVGNLANMSAADRQAMVDEMLQKGN</sequence>
<dbReference type="Pfam" id="PF04851">
    <property type="entry name" value="ResIII"/>
    <property type="match status" value="1"/>
</dbReference>
<dbReference type="SUPFAM" id="SSF52540">
    <property type="entry name" value="P-loop containing nucleoside triphosphate hydrolases"/>
    <property type="match status" value="2"/>
</dbReference>
<dbReference type="Proteomes" id="UP000307808">
    <property type="component" value="Unassembled WGS sequence"/>
</dbReference>
<dbReference type="GO" id="GO:0016787">
    <property type="term" value="F:hydrolase activity"/>
    <property type="evidence" value="ECO:0007669"/>
    <property type="project" value="InterPro"/>
</dbReference>
<proteinExistence type="predicted"/>
<dbReference type="EMBL" id="SZPY01000002">
    <property type="protein sequence ID" value="TKI62506.1"/>
    <property type="molecule type" value="Genomic_DNA"/>
</dbReference>
<dbReference type="InterPro" id="IPR014001">
    <property type="entry name" value="Helicase_ATP-bd"/>
</dbReference>
<dbReference type="GO" id="GO:0005524">
    <property type="term" value="F:ATP binding"/>
    <property type="evidence" value="ECO:0007669"/>
    <property type="project" value="InterPro"/>
</dbReference>
<dbReference type="InterPro" id="IPR027417">
    <property type="entry name" value="P-loop_NTPase"/>
</dbReference>
<dbReference type="GO" id="GO:0004519">
    <property type="term" value="F:endonuclease activity"/>
    <property type="evidence" value="ECO:0007669"/>
    <property type="project" value="UniProtKB-KW"/>
</dbReference>
<evidence type="ECO:0000259" key="1">
    <source>
        <dbReference type="PROSITE" id="PS51192"/>
    </source>
</evidence>
<dbReference type="Gene3D" id="3.40.50.300">
    <property type="entry name" value="P-loop containing nucleotide triphosphate hydrolases"/>
    <property type="match status" value="2"/>
</dbReference>
<gene>
    <name evidence="2" type="ORF">FC770_08970</name>
</gene>
<accession>A0A4U2YML3</accession>
<dbReference type="GO" id="GO:0003677">
    <property type="term" value="F:DNA binding"/>
    <property type="evidence" value="ECO:0007669"/>
    <property type="project" value="InterPro"/>
</dbReference>
<dbReference type="SMART" id="SM00487">
    <property type="entry name" value="DEXDc"/>
    <property type="match status" value="1"/>
</dbReference>
<evidence type="ECO:0000313" key="3">
    <source>
        <dbReference type="Proteomes" id="UP000307808"/>
    </source>
</evidence>
<keyword evidence="2" id="KW-0378">Hydrolase</keyword>
<evidence type="ECO:0000313" key="2">
    <source>
        <dbReference type="EMBL" id="TKI62506.1"/>
    </source>
</evidence>
<dbReference type="InterPro" id="IPR006935">
    <property type="entry name" value="Helicase/UvrB_N"/>
</dbReference>
<reference evidence="2 3" key="1">
    <citation type="submission" date="2019-04" db="EMBL/GenBank/DDBJ databases">
        <authorList>
            <person name="Dong K."/>
        </authorList>
    </citation>
    <scope>NUCLEOTIDE SEQUENCE [LARGE SCALE GENOMIC DNA]</scope>
    <source>
        <strain evidence="3">dk3543</strain>
    </source>
</reference>
<protein>
    <submittedName>
        <fullName evidence="2">Restriction endonuclease subunit R</fullName>
    </submittedName>
</protein>
<keyword evidence="2" id="KW-0540">Nuclease</keyword>
<comment type="caution">
    <text evidence="2">The sequence shown here is derived from an EMBL/GenBank/DDBJ whole genome shotgun (WGS) entry which is preliminary data.</text>
</comment>
<keyword evidence="3" id="KW-1185">Reference proteome</keyword>
<dbReference type="PROSITE" id="PS51192">
    <property type="entry name" value="HELICASE_ATP_BIND_1"/>
    <property type="match status" value="1"/>
</dbReference>